<evidence type="ECO:0000256" key="2">
    <source>
        <dbReference type="ARBA" id="ARBA00023002"/>
    </source>
</evidence>
<dbReference type="AlphaFoldDB" id="A0A5J6MU33"/>
<dbReference type="SUPFAM" id="SSF51735">
    <property type="entry name" value="NAD(P)-binding Rossmann-fold domains"/>
    <property type="match status" value="1"/>
</dbReference>
<dbReference type="RefSeq" id="WP_151179618.1">
    <property type="nucleotide sequence ID" value="NZ_CP042906.1"/>
</dbReference>
<dbReference type="PRINTS" id="PR00081">
    <property type="entry name" value="GDHRDH"/>
</dbReference>
<evidence type="ECO:0000313" key="3">
    <source>
        <dbReference type="EMBL" id="QEX19560.1"/>
    </source>
</evidence>
<dbReference type="InterPro" id="IPR036291">
    <property type="entry name" value="NAD(P)-bd_dom_sf"/>
</dbReference>
<dbReference type="GO" id="GO:0016491">
    <property type="term" value="F:oxidoreductase activity"/>
    <property type="evidence" value="ECO:0007669"/>
    <property type="project" value="UniProtKB-KW"/>
</dbReference>
<dbReference type="PRINTS" id="PR00080">
    <property type="entry name" value="SDRFAMILY"/>
</dbReference>
<dbReference type="PANTHER" id="PTHR43639:SF1">
    <property type="entry name" value="SHORT-CHAIN DEHYDROGENASE_REDUCTASE FAMILY PROTEIN"/>
    <property type="match status" value="1"/>
</dbReference>
<protein>
    <submittedName>
        <fullName evidence="3">Glucose-1-dehydrogenase</fullName>
    </submittedName>
</protein>
<sequence length="256" mass="25972">MATRSKSGKGPVLLVTGGSRGIGAATARLAAAQGYRVAVNYNSNGKAAARTVQAIEKAGGTAIAIQADVSQEDQVISLFEETEAQFGPIYGLVNNAGIIGASGRVENLAAETLEAVMRLNVIGAFLCAREAVKRMSTRNGGSGGAIVNVSSRASTLGSPGEFVHYAASKGAVDSMTIGLAREVGREGIRVNAVSPGLILTEIHGSVGDAGRLKRLVGSVPLGRVGSALEVAKAIVFLLSPHASYVTGTIVDVSGGR</sequence>
<evidence type="ECO:0000256" key="1">
    <source>
        <dbReference type="ARBA" id="ARBA00006484"/>
    </source>
</evidence>
<dbReference type="FunFam" id="3.40.50.720:FF:000084">
    <property type="entry name" value="Short-chain dehydrogenase reductase"/>
    <property type="match status" value="1"/>
</dbReference>
<evidence type="ECO:0000313" key="4">
    <source>
        <dbReference type="Proteomes" id="UP000326202"/>
    </source>
</evidence>
<dbReference type="InterPro" id="IPR002347">
    <property type="entry name" value="SDR_fam"/>
</dbReference>
<comment type="similarity">
    <text evidence="1">Belongs to the short-chain dehydrogenases/reductases (SDR) family.</text>
</comment>
<gene>
    <name evidence="3" type="ORF">FRZ44_48750</name>
</gene>
<dbReference type="KEGG" id="htq:FRZ44_48750"/>
<dbReference type="EMBL" id="CP042906">
    <property type="protein sequence ID" value="QEX19560.1"/>
    <property type="molecule type" value="Genomic_DNA"/>
</dbReference>
<proteinExistence type="inferred from homology"/>
<reference evidence="3 4" key="1">
    <citation type="submission" date="2019-08" db="EMBL/GenBank/DDBJ databases">
        <title>Hyperibacter terrae gen. nov., sp. nov. and Hyperibacter viscosus sp. nov., two new members in the family Rhodospirillaceae isolated from the rhizosphere of Hypericum perforatum.</title>
        <authorList>
            <person name="Noviana Z."/>
        </authorList>
    </citation>
    <scope>NUCLEOTIDE SEQUENCE [LARGE SCALE GENOMIC DNA]</scope>
    <source>
        <strain evidence="3 4">R5913</strain>
    </source>
</reference>
<keyword evidence="4" id="KW-1185">Reference proteome</keyword>
<dbReference type="Proteomes" id="UP000326202">
    <property type="component" value="Chromosome"/>
</dbReference>
<dbReference type="Pfam" id="PF13561">
    <property type="entry name" value="adh_short_C2"/>
    <property type="match status" value="1"/>
</dbReference>
<dbReference type="Gene3D" id="3.40.50.720">
    <property type="entry name" value="NAD(P)-binding Rossmann-like Domain"/>
    <property type="match status" value="1"/>
</dbReference>
<accession>A0A5J6MU33</accession>
<name>A0A5J6MU33_9PROT</name>
<keyword evidence="2" id="KW-0560">Oxidoreductase</keyword>
<organism evidence="3 4">
    <name type="scientific">Hypericibacter terrae</name>
    <dbReference type="NCBI Taxonomy" id="2602015"/>
    <lineage>
        <taxon>Bacteria</taxon>
        <taxon>Pseudomonadati</taxon>
        <taxon>Pseudomonadota</taxon>
        <taxon>Alphaproteobacteria</taxon>
        <taxon>Rhodospirillales</taxon>
        <taxon>Dongiaceae</taxon>
        <taxon>Hypericibacter</taxon>
    </lineage>
</organism>
<dbReference type="OrthoDB" id="20590at2"/>
<dbReference type="PANTHER" id="PTHR43639">
    <property type="entry name" value="OXIDOREDUCTASE, SHORT-CHAIN DEHYDROGENASE/REDUCTASE FAMILY (AFU_ORTHOLOGUE AFUA_5G02870)"/>
    <property type="match status" value="1"/>
</dbReference>